<gene>
    <name evidence="2" type="ORF">A2Z33_01720</name>
</gene>
<reference evidence="2 3" key="1">
    <citation type="journal article" date="2016" name="Nat. Commun.">
        <title>Thousands of microbial genomes shed light on interconnected biogeochemical processes in an aquifer system.</title>
        <authorList>
            <person name="Anantharaman K."/>
            <person name="Brown C.T."/>
            <person name="Hug L.A."/>
            <person name="Sharon I."/>
            <person name="Castelle C.J."/>
            <person name="Probst A.J."/>
            <person name="Thomas B.C."/>
            <person name="Singh A."/>
            <person name="Wilkins M.J."/>
            <person name="Karaoz U."/>
            <person name="Brodie E.L."/>
            <person name="Williams K.H."/>
            <person name="Hubbard S.S."/>
            <person name="Banfield J.F."/>
        </authorList>
    </citation>
    <scope>NUCLEOTIDE SEQUENCE [LARGE SCALE GENOMIC DNA]</scope>
</reference>
<dbReference type="GO" id="GO:0070573">
    <property type="term" value="F:metallodipeptidase activity"/>
    <property type="evidence" value="ECO:0007669"/>
    <property type="project" value="TreeGrafter"/>
</dbReference>
<dbReference type="NCBIfam" id="TIGR01893">
    <property type="entry name" value="aa-his-dipept"/>
    <property type="match status" value="1"/>
</dbReference>
<protein>
    <recommendedName>
        <fullName evidence="1">Peptidase M20 dimerisation domain-containing protein</fullName>
    </recommendedName>
</protein>
<dbReference type="Pfam" id="PF01546">
    <property type="entry name" value="Peptidase_M20"/>
    <property type="match status" value="1"/>
</dbReference>
<dbReference type="GO" id="GO:0006508">
    <property type="term" value="P:proteolysis"/>
    <property type="evidence" value="ECO:0007669"/>
    <property type="project" value="InterPro"/>
</dbReference>
<evidence type="ECO:0000313" key="3">
    <source>
        <dbReference type="Proteomes" id="UP000178448"/>
    </source>
</evidence>
<comment type="caution">
    <text evidence="2">The sequence shown here is derived from an EMBL/GenBank/DDBJ whole genome shotgun (WGS) entry which is preliminary data.</text>
</comment>
<name>A0A1F5YP75_9BACT</name>
<dbReference type="AlphaFoldDB" id="A0A1F5YP75"/>
<proteinExistence type="predicted"/>
<accession>A0A1F5YP75</accession>
<dbReference type="InterPro" id="IPR001160">
    <property type="entry name" value="Peptidase_M20C"/>
</dbReference>
<dbReference type="PRINTS" id="PR00934">
    <property type="entry name" value="XHISDIPTASE"/>
</dbReference>
<feature type="domain" description="Peptidase M20 dimerisation" evidence="1">
    <location>
        <begin position="223"/>
        <end position="294"/>
    </location>
</feature>
<dbReference type="PANTHER" id="PTHR43501:SF1">
    <property type="entry name" value="CYTOSOL NON-SPECIFIC DIPEPTIDASE"/>
    <property type="match status" value="1"/>
</dbReference>
<dbReference type="Gene3D" id="3.40.630.10">
    <property type="entry name" value="Zn peptidases"/>
    <property type="match status" value="2"/>
</dbReference>
<dbReference type="SUPFAM" id="SSF53187">
    <property type="entry name" value="Zn-dependent exopeptidases"/>
    <property type="match status" value="1"/>
</dbReference>
<dbReference type="PIRSF" id="PIRSF016599">
    <property type="entry name" value="Xaa-His_dipept"/>
    <property type="match status" value="1"/>
</dbReference>
<dbReference type="PANTHER" id="PTHR43501">
    <property type="entry name" value="CYTOSOL NON-SPECIFIC DIPEPTIDASE"/>
    <property type="match status" value="1"/>
</dbReference>
<dbReference type="Proteomes" id="UP000178448">
    <property type="component" value="Unassembled WGS sequence"/>
</dbReference>
<dbReference type="InterPro" id="IPR011650">
    <property type="entry name" value="Peptidase_M20_dimer"/>
</dbReference>
<dbReference type="STRING" id="1798374.A2Z33_01720"/>
<evidence type="ECO:0000259" key="1">
    <source>
        <dbReference type="Pfam" id="PF07687"/>
    </source>
</evidence>
<organism evidence="2 3">
    <name type="scientific">Candidatus Gottesmanbacteria bacterium RBG_16_52_11</name>
    <dbReference type="NCBI Taxonomy" id="1798374"/>
    <lineage>
        <taxon>Bacteria</taxon>
        <taxon>Candidatus Gottesmaniibacteriota</taxon>
    </lineage>
</organism>
<sequence length="505" mass="55158">MAHNPERAQEFITDFFTLLPPSEFPQIWVTFAEVTTIPRPSGKEEQIADYVEAHGQVSRMEVSRDRHHNVLLVVPATEGFEDSPSILLQVHSDMVPEKDNDADLDPSLHGVRARVHDKEWVKADKTTLGADNGMGLSVGLEILKDNRIRHGRLGLLVTTDEEKGLNGASKLELDLSGFRYLINLDSEEEGEATIGCAGAGYTDIEISLDTEPLGAYSLLDIGVGGLAGGHSGIEIGKGGANGIKILAELLASIPQSYDLRLVNITGGNVEKDIKNAIPQRGTATVAVKAESLPEITYHLDKAGEMIKAGLAEFESGSFVFSHQESKQPYDRMLSKKSTDMIFDVTRSLPHGVYETKDGNVITSTNLALITIQDSRALISMMSRSAVGSSLEQMMEVIANKVKAHDSIRTRHLSRHAGWEPIYESTFIAIAGEIYRQVSGKGLQIKVTHGGLECGVIGEKFPHFIGNMISIGPTILDAHKTTERVHVPSVDRLYRYLTHLIEHLAA</sequence>
<dbReference type="InterPro" id="IPR002933">
    <property type="entry name" value="Peptidase_M20"/>
</dbReference>
<dbReference type="GO" id="GO:0005829">
    <property type="term" value="C:cytosol"/>
    <property type="evidence" value="ECO:0007669"/>
    <property type="project" value="TreeGrafter"/>
</dbReference>
<evidence type="ECO:0000313" key="2">
    <source>
        <dbReference type="EMBL" id="OGG01936.1"/>
    </source>
</evidence>
<dbReference type="Pfam" id="PF07687">
    <property type="entry name" value="M20_dimer"/>
    <property type="match status" value="1"/>
</dbReference>
<dbReference type="EMBL" id="MFJD01000009">
    <property type="protein sequence ID" value="OGG01936.1"/>
    <property type="molecule type" value="Genomic_DNA"/>
</dbReference>